<organism evidence="5 6">
    <name type="scientific">Adonisia turfae CCMR0082</name>
    <dbReference type="NCBI Taxonomy" id="2304604"/>
    <lineage>
        <taxon>Bacteria</taxon>
        <taxon>Bacillati</taxon>
        <taxon>Cyanobacteriota</taxon>
        <taxon>Adonisia</taxon>
        <taxon>Adonisia turfae</taxon>
    </lineage>
</organism>
<dbReference type="InterPro" id="IPR016177">
    <property type="entry name" value="DNA-bd_dom_sf"/>
</dbReference>
<dbReference type="SUPFAM" id="SSF54171">
    <property type="entry name" value="DNA-binding domain"/>
    <property type="match status" value="1"/>
</dbReference>
<dbReference type="InterPro" id="IPR001471">
    <property type="entry name" value="AP2/ERF_dom"/>
</dbReference>
<dbReference type="GO" id="GO:0003677">
    <property type="term" value="F:DNA binding"/>
    <property type="evidence" value="ECO:0007669"/>
    <property type="project" value="UniProtKB-KW"/>
</dbReference>
<comment type="caution">
    <text evidence="5">The sequence shown here is derived from an EMBL/GenBank/DDBJ whole genome shotgun (WGS) entry which is preliminary data.</text>
</comment>
<evidence type="ECO:0000256" key="1">
    <source>
        <dbReference type="ARBA" id="ARBA00023015"/>
    </source>
</evidence>
<evidence type="ECO:0000313" key="5">
    <source>
        <dbReference type="EMBL" id="NEZ64821.1"/>
    </source>
</evidence>
<dbReference type="AlphaFoldDB" id="A0A6M0S9Z3"/>
<accession>A0A6M0S9Z3</accession>
<dbReference type="EMBL" id="QZCE01000002">
    <property type="protein sequence ID" value="NEZ64821.1"/>
    <property type="molecule type" value="Genomic_DNA"/>
</dbReference>
<dbReference type="InterPro" id="IPR044925">
    <property type="entry name" value="His-Me_finger_sf"/>
</dbReference>
<keyword evidence="3" id="KW-0804">Transcription</keyword>
<keyword evidence="2" id="KW-0238">DNA-binding</keyword>
<dbReference type="Proteomes" id="UP000473574">
    <property type="component" value="Unassembled WGS sequence"/>
</dbReference>
<dbReference type="Gene3D" id="3.30.730.10">
    <property type="entry name" value="AP2/ERF domain"/>
    <property type="match status" value="1"/>
</dbReference>
<dbReference type="SUPFAM" id="SSF54060">
    <property type="entry name" value="His-Me finger endonucleases"/>
    <property type="match status" value="1"/>
</dbReference>
<sequence>MDRWEKPKRPNRNSQTSFRTNFYQIQEHGEMIKQIPLTQSKFALVDSDVFDDFSQFKWHVANGYAARRLPKSEGKKIVYMHRLIMKAVKGQVIDHVNGNVLDNRRENLRICSHKQNIRNGKSRGGSSIYKGVSKRSDYDTWQAHITVDGKKKNLGCHKNEQDAAKAYDAAALEYFGEFANLNLPANLIPKAGGGHA</sequence>
<evidence type="ECO:0000256" key="3">
    <source>
        <dbReference type="ARBA" id="ARBA00023163"/>
    </source>
</evidence>
<dbReference type="Gene3D" id="3.90.75.20">
    <property type="match status" value="1"/>
</dbReference>
<dbReference type="InterPro" id="IPR036955">
    <property type="entry name" value="AP2/ERF_dom_sf"/>
</dbReference>
<keyword evidence="1" id="KW-0805">Transcription regulation</keyword>
<evidence type="ECO:0000256" key="2">
    <source>
        <dbReference type="ARBA" id="ARBA00023125"/>
    </source>
</evidence>
<protein>
    <submittedName>
        <fullName evidence="5">Fis family transcriptional regulator</fullName>
    </submittedName>
</protein>
<feature type="domain" description="AP2/ERF" evidence="4">
    <location>
        <begin position="128"/>
        <end position="184"/>
    </location>
</feature>
<dbReference type="GO" id="GO:0003700">
    <property type="term" value="F:DNA-binding transcription factor activity"/>
    <property type="evidence" value="ECO:0007669"/>
    <property type="project" value="InterPro"/>
</dbReference>
<evidence type="ECO:0000313" key="6">
    <source>
        <dbReference type="Proteomes" id="UP000473574"/>
    </source>
</evidence>
<dbReference type="SMART" id="SM00380">
    <property type="entry name" value="AP2"/>
    <property type="match status" value="1"/>
</dbReference>
<reference evidence="5 6" key="1">
    <citation type="journal article" date="2020" name="Microb. Ecol.">
        <title>Ecogenomics of the Marine Benthic Filamentous Cyanobacterium Adonisia.</title>
        <authorList>
            <person name="Walter J.M."/>
            <person name="Coutinho F.H."/>
            <person name="Leomil L."/>
            <person name="Hargreaves P.I."/>
            <person name="Campeao M.E."/>
            <person name="Vieira V.V."/>
            <person name="Silva B.S."/>
            <person name="Fistarol G.O."/>
            <person name="Salomon P.S."/>
            <person name="Sawabe T."/>
            <person name="Mino S."/>
            <person name="Hosokawa M."/>
            <person name="Miyashita H."/>
            <person name="Maruyama F."/>
            <person name="van Verk M.C."/>
            <person name="Dutilh B.E."/>
            <person name="Thompson C.C."/>
            <person name="Thompson F.L."/>
        </authorList>
    </citation>
    <scope>NUCLEOTIDE SEQUENCE [LARGE SCALE GENOMIC DNA]</scope>
    <source>
        <strain evidence="5 6">CCMR0082</strain>
    </source>
</reference>
<dbReference type="Pfam" id="PF13392">
    <property type="entry name" value="HNH_3"/>
    <property type="match status" value="1"/>
</dbReference>
<gene>
    <name evidence="5" type="ORF">D0962_18855</name>
</gene>
<dbReference type="InterPro" id="IPR003615">
    <property type="entry name" value="HNH_nuc"/>
</dbReference>
<evidence type="ECO:0000259" key="4">
    <source>
        <dbReference type="PROSITE" id="PS51032"/>
    </source>
</evidence>
<proteinExistence type="predicted"/>
<name>A0A6M0S9Z3_9CYAN</name>
<dbReference type="PROSITE" id="PS51032">
    <property type="entry name" value="AP2_ERF"/>
    <property type="match status" value="1"/>
</dbReference>